<dbReference type="InterPro" id="IPR022029">
    <property type="entry name" value="YoaR-like_PG-bd"/>
</dbReference>
<dbReference type="RefSeq" id="WP_242950662.1">
    <property type="nucleotide sequence ID" value="NZ_FQXM01000010.1"/>
</dbReference>
<reference evidence="9 10" key="1">
    <citation type="submission" date="2016-11" db="EMBL/GenBank/DDBJ databases">
        <authorList>
            <person name="Jaros S."/>
            <person name="Januszkiewicz K."/>
            <person name="Wedrychowicz H."/>
        </authorList>
    </citation>
    <scope>NUCLEOTIDE SEQUENCE [LARGE SCALE GENOMIC DNA]</scope>
    <source>
        <strain evidence="9 10">DSM 8605</strain>
    </source>
</reference>
<name>A0A1M5V6A9_9CLOT</name>
<proteinExistence type="predicted"/>
<feature type="domain" description="L,D-TPase catalytic" evidence="8">
    <location>
        <begin position="352"/>
        <end position="471"/>
    </location>
</feature>
<dbReference type="GO" id="GO:0018104">
    <property type="term" value="P:peptidoglycan-protein cross-linking"/>
    <property type="evidence" value="ECO:0007669"/>
    <property type="project" value="TreeGrafter"/>
</dbReference>
<dbReference type="Pfam" id="PF12229">
    <property type="entry name" value="PG_binding_4"/>
    <property type="match status" value="2"/>
</dbReference>
<evidence type="ECO:0000256" key="5">
    <source>
        <dbReference type="ARBA" id="ARBA00023316"/>
    </source>
</evidence>
<dbReference type="Gene3D" id="2.40.440.10">
    <property type="entry name" value="L,D-transpeptidase catalytic domain-like"/>
    <property type="match status" value="1"/>
</dbReference>
<keyword evidence="2" id="KW-0808">Transferase</keyword>
<keyword evidence="7" id="KW-0812">Transmembrane</keyword>
<dbReference type="InterPro" id="IPR038054">
    <property type="entry name" value="LD_TPept-like_central_sf"/>
</dbReference>
<evidence type="ECO:0000256" key="3">
    <source>
        <dbReference type="ARBA" id="ARBA00022960"/>
    </source>
</evidence>
<dbReference type="PANTHER" id="PTHR30582">
    <property type="entry name" value="L,D-TRANSPEPTIDASE"/>
    <property type="match status" value="1"/>
</dbReference>
<dbReference type="Gene3D" id="3.10.20.800">
    <property type="match status" value="1"/>
</dbReference>
<evidence type="ECO:0000256" key="1">
    <source>
        <dbReference type="ARBA" id="ARBA00004752"/>
    </source>
</evidence>
<protein>
    <submittedName>
        <fullName evidence="9">Peptidoglycan transpeptidase, ErfK-YbiS-YhnG family</fullName>
    </submittedName>
</protein>
<dbReference type="PANTHER" id="PTHR30582:SF33">
    <property type="entry name" value="EXPORTED PROTEIN"/>
    <property type="match status" value="1"/>
</dbReference>
<dbReference type="EMBL" id="FQXM01000010">
    <property type="protein sequence ID" value="SHH70812.1"/>
    <property type="molecule type" value="Genomic_DNA"/>
</dbReference>
<feature type="transmembrane region" description="Helical" evidence="7">
    <location>
        <begin position="22"/>
        <end position="45"/>
    </location>
</feature>
<keyword evidence="7" id="KW-0472">Membrane</keyword>
<evidence type="ECO:0000256" key="2">
    <source>
        <dbReference type="ARBA" id="ARBA00022679"/>
    </source>
</evidence>
<keyword evidence="3 6" id="KW-0133">Cell shape</keyword>
<dbReference type="CDD" id="cd16913">
    <property type="entry name" value="YkuD_like"/>
    <property type="match status" value="1"/>
</dbReference>
<dbReference type="GO" id="GO:0071555">
    <property type="term" value="P:cell wall organization"/>
    <property type="evidence" value="ECO:0007669"/>
    <property type="project" value="UniProtKB-UniRule"/>
</dbReference>
<comment type="pathway">
    <text evidence="1 6">Cell wall biogenesis; peptidoglycan biosynthesis.</text>
</comment>
<dbReference type="GO" id="GO:0005576">
    <property type="term" value="C:extracellular region"/>
    <property type="evidence" value="ECO:0007669"/>
    <property type="project" value="TreeGrafter"/>
</dbReference>
<dbReference type="GO" id="GO:0008360">
    <property type="term" value="P:regulation of cell shape"/>
    <property type="evidence" value="ECO:0007669"/>
    <property type="project" value="UniProtKB-UniRule"/>
</dbReference>
<evidence type="ECO:0000256" key="4">
    <source>
        <dbReference type="ARBA" id="ARBA00022984"/>
    </source>
</evidence>
<dbReference type="UniPathway" id="UPA00219"/>
<sequence>MEITENKIVNSIKEIIKDHKKIFTGILISICVILGIYFGLAIYFINHFYFGTTINCINVSGKSVSTVNKIMDAELGKYELNLKERGGKNEQIKAAEIDLRYDSGEGFEDSKEKQNHFKWVLGIFNKENTELVEKVKFNNKLLNDTVDKLACFDSNKVIEPKNPSFKYTNKGYMIVSEINGNKVDKYILNKYLIDAILNKKTSIDLESIKCYVKPEYTSSSQKVIDTKNLINKYVSSKITYTFGNNEEILDGAIINKWIIVDENMKVNLDEKKIQEYTETIAGKYNTVGATRNFVTSSGNEIKISGGDYGWTIDKVKEAQALIESIKVGEVITKEPIYTQTALCRDTNDIGSTYVEINLASQYLWFYKNGSLISEGPVVTGSVSSKHTTPQGIYILKYKQKNVVLKGADYAAPVTFWMPFNGGIGIHDASWRSSFGGTIYKTSGSHGCINSPYYLAKELFNNIESGIPVICY</sequence>
<dbReference type="Proteomes" id="UP000184447">
    <property type="component" value="Unassembled WGS sequence"/>
</dbReference>
<evidence type="ECO:0000313" key="10">
    <source>
        <dbReference type="Proteomes" id="UP000184447"/>
    </source>
</evidence>
<dbReference type="STRING" id="1121316.SAMN02745207_02119"/>
<dbReference type="InterPro" id="IPR050979">
    <property type="entry name" value="LD-transpeptidase"/>
</dbReference>
<evidence type="ECO:0000259" key="8">
    <source>
        <dbReference type="PROSITE" id="PS52029"/>
    </source>
</evidence>
<dbReference type="SUPFAM" id="SSF141523">
    <property type="entry name" value="L,D-transpeptidase catalytic domain-like"/>
    <property type="match status" value="1"/>
</dbReference>
<dbReference type="PROSITE" id="PS52029">
    <property type="entry name" value="LD_TPASE"/>
    <property type="match status" value="1"/>
</dbReference>
<evidence type="ECO:0000256" key="6">
    <source>
        <dbReference type="PROSITE-ProRule" id="PRU01373"/>
    </source>
</evidence>
<dbReference type="InterPro" id="IPR038063">
    <property type="entry name" value="Transpep_catalytic_dom"/>
</dbReference>
<keyword evidence="7" id="KW-1133">Transmembrane helix</keyword>
<feature type="active site" description="Proton donor/acceptor" evidence="6">
    <location>
        <position position="426"/>
    </location>
</feature>
<keyword evidence="5 6" id="KW-0961">Cell wall biogenesis/degradation</keyword>
<dbReference type="SUPFAM" id="SSF143985">
    <property type="entry name" value="L,D-transpeptidase pre-catalytic domain-like"/>
    <property type="match status" value="1"/>
</dbReference>
<gene>
    <name evidence="9" type="ORF">SAMN02745207_02119</name>
</gene>
<dbReference type="GO" id="GO:0016740">
    <property type="term" value="F:transferase activity"/>
    <property type="evidence" value="ECO:0007669"/>
    <property type="project" value="UniProtKB-KW"/>
</dbReference>
<feature type="active site" description="Nucleophile" evidence="6">
    <location>
        <position position="447"/>
    </location>
</feature>
<keyword evidence="10" id="KW-1185">Reference proteome</keyword>
<organism evidence="9 10">
    <name type="scientific">Clostridium grantii DSM 8605</name>
    <dbReference type="NCBI Taxonomy" id="1121316"/>
    <lineage>
        <taxon>Bacteria</taxon>
        <taxon>Bacillati</taxon>
        <taxon>Bacillota</taxon>
        <taxon>Clostridia</taxon>
        <taxon>Eubacteriales</taxon>
        <taxon>Clostridiaceae</taxon>
        <taxon>Clostridium</taxon>
    </lineage>
</organism>
<keyword evidence="4 6" id="KW-0573">Peptidoglycan synthesis</keyword>
<accession>A0A1M5V6A9</accession>
<evidence type="ECO:0000256" key="7">
    <source>
        <dbReference type="SAM" id="Phobius"/>
    </source>
</evidence>
<dbReference type="InterPro" id="IPR005490">
    <property type="entry name" value="LD_TPept_cat_dom"/>
</dbReference>
<dbReference type="AlphaFoldDB" id="A0A1M5V6A9"/>
<dbReference type="Pfam" id="PF03734">
    <property type="entry name" value="YkuD"/>
    <property type="match status" value="1"/>
</dbReference>
<dbReference type="GO" id="GO:0071972">
    <property type="term" value="F:peptidoglycan L,D-transpeptidase activity"/>
    <property type="evidence" value="ECO:0007669"/>
    <property type="project" value="TreeGrafter"/>
</dbReference>
<evidence type="ECO:0000313" key="9">
    <source>
        <dbReference type="EMBL" id="SHH70812.1"/>
    </source>
</evidence>